<evidence type="ECO:0000313" key="8">
    <source>
        <dbReference type="EMBL" id="MBP2328696.1"/>
    </source>
</evidence>
<dbReference type="PRINTS" id="PR00368">
    <property type="entry name" value="FADPNR"/>
</dbReference>
<evidence type="ECO:0000256" key="4">
    <source>
        <dbReference type="ARBA" id="ARBA00022827"/>
    </source>
</evidence>
<reference evidence="8 9" key="1">
    <citation type="submission" date="2021-03" db="EMBL/GenBank/DDBJ databases">
        <title>Sequencing the genomes of 1000 actinobacteria strains.</title>
        <authorList>
            <person name="Klenk H.-P."/>
        </authorList>
    </citation>
    <scope>NUCLEOTIDE SEQUENCE [LARGE SCALE GENOMIC DNA]</scope>
    <source>
        <strain evidence="8 9">DSM 46670</strain>
    </source>
</reference>
<dbReference type="PANTHER" id="PTHR42913">
    <property type="entry name" value="APOPTOSIS-INDUCING FACTOR 1"/>
    <property type="match status" value="1"/>
</dbReference>
<feature type="domain" description="FAD/NAD(P)-binding" evidence="7">
    <location>
        <begin position="5"/>
        <end position="303"/>
    </location>
</feature>
<dbReference type="RefSeq" id="WP_209645637.1">
    <property type="nucleotide sequence ID" value="NZ_JAGINW010000001.1"/>
</dbReference>
<evidence type="ECO:0000256" key="2">
    <source>
        <dbReference type="ARBA" id="ARBA00005272"/>
    </source>
</evidence>
<keyword evidence="4" id="KW-0274">FAD</keyword>
<dbReference type="PRINTS" id="PR00411">
    <property type="entry name" value="PNDRDTASEI"/>
</dbReference>
<dbReference type="Pfam" id="PF07992">
    <property type="entry name" value="Pyr_redox_2"/>
    <property type="match status" value="1"/>
</dbReference>
<organism evidence="8 9">
    <name type="scientific">Kibdelosporangium banguiense</name>
    <dbReference type="NCBI Taxonomy" id="1365924"/>
    <lineage>
        <taxon>Bacteria</taxon>
        <taxon>Bacillati</taxon>
        <taxon>Actinomycetota</taxon>
        <taxon>Actinomycetes</taxon>
        <taxon>Pseudonocardiales</taxon>
        <taxon>Pseudonocardiaceae</taxon>
        <taxon>Kibdelosporangium</taxon>
    </lineage>
</organism>
<protein>
    <submittedName>
        <fullName evidence="8">NADH dehydrogenase</fullName>
    </submittedName>
</protein>
<evidence type="ECO:0000256" key="1">
    <source>
        <dbReference type="ARBA" id="ARBA00001974"/>
    </source>
</evidence>
<proteinExistence type="inferred from homology"/>
<keyword evidence="9" id="KW-1185">Reference proteome</keyword>
<keyword evidence="5" id="KW-0560">Oxidoreductase</keyword>
<dbReference type="InterPro" id="IPR036188">
    <property type="entry name" value="FAD/NAD-bd_sf"/>
</dbReference>
<comment type="caution">
    <text evidence="8">The sequence shown here is derived from an EMBL/GenBank/DDBJ whole genome shotgun (WGS) entry which is preliminary data.</text>
</comment>
<comment type="similarity">
    <text evidence="2">Belongs to the NADH dehydrogenase family.</text>
</comment>
<dbReference type="PANTHER" id="PTHR42913:SF3">
    <property type="entry name" value="64 KDA MITOCHONDRIAL NADH DEHYDROGENASE (EUROFUNG)"/>
    <property type="match status" value="1"/>
</dbReference>
<comment type="cofactor">
    <cofactor evidence="1">
        <name>FAD</name>
        <dbReference type="ChEBI" id="CHEBI:57692"/>
    </cofactor>
</comment>
<feature type="region of interest" description="Disordered" evidence="6">
    <location>
        <begin position="418"/>
        <end position="439"/>
    </location>
</feature>
<evidence type="ECO:0000256" key="6">
    <source>
        <dbReference type="SAM" id="MobiDB-lite"/>
    </source>
</evidence>
<evidence type="ECO:0000256" key="3">
    <source>
        <dbReference type="ARBA" id="ARBA00022630"/>
    </source>
</evidence>
<dbReference type="EMBL" id="JAGINW010000001">
    <property type="protein sequence ID" value="MBP2328696.1"/>
    <property type="molecule type" value="Genomic_DNA"/>
</dbReference>
<evidence type="ECO:0000256" key="5">
    <source>
        <dbReference type="ARBA" id="ARBA00023002"/>
    </source>
</evidence>
<gene>
    <name evidence="8" type="ORF">JOF56_009081</name>
</gene>
<dbReference type="InterPro" id="IPR051169">
    <property type="entry name" value="NADH-Q_oxidoreductase"/>
</dbReference>
<sequence>MADTTVLIVGGGFAGVTCAQHLAKHNVDVILLDQNNYHQFQPMLYQVATAQVAAYDIARPLRGIFHRDKTVDLRRTAAASIDPTTRSVTTASGSVLSGEYLVMAAGAQANFFGTPGAAEHALPLYSVNDAERLRAHILDVLDATVDRPKLVDRGSLNFVIVGGGPTGVETAGALAEVLRDVVPDRYRSLAAPAKVHLVDLGDVLLAPFSDKAHTYAAKRLERDGVTLHLGVGVKEVLQDRVTLTDGTEIITRTVIWGGGEKPADVIATAGLPTGRGGRIDVQRDLTVAGHPRVYVLGDAANVPGADGVILAQLGSVAQQSGAWAARNILDSIAGKPGRAFRYKDKGIMAMIGRNAAVAEMGPHRHEVEGPVAFAAWLGVHAMLLSGIRSKIDAFIAWGWDYFSKNRATAVVDGPDAARIEWGDDDHGERPEFEPHPAGS</sequence>
<dbReference type="SUPFAM" id="SSF51905">
    <property type="entry name" value="FAD/NAD(P)-binding domain"/>
    <property type="match status" value="1"/>
</dbReference>
<evidence type="ECO:0000313" key="9">
    <source>
        <dbReference type="Proteomes" id="UP001519332"/>
    </source>
</evidence>
<evidence type="ECO:0000259" key="7">
    <source>
        <dbReference type="Pfam" id="PF07992"/>
    </source>
</evidence>
<accession>A0ABS4TWA7</accession>
<dbReference type="Gene3D" id="3.50.50.100">
    <property type="match status" value="1"/>
</dbReference>
<dbReference type="Proteomes" id="UP001519332">
    <property type="component" value="Unassembled WGS sequence"/>
</dbReference>
<keyword evidence="3" id="KW-0285">Flavoprotein</keyword>
<name>A0ABS4TWA7_9PSEU</name>
<dbReference type="InterPro" id="IPR023753">
    <property type="entry name" value="FAD/NAD-binding_dom"/>
</dbReference>